<evidence type="ECO:0000256" key="17">
    <source>
        <dbReference type="ARBA" id="ARBA00023157"/>
    </source>
</evidence>
<dbReference type="RefSeq" id="WP_156221037.1">
    <property type="nucleotide sequence ID" value="NZ_WOFH01000016.1"/>
</dbReference>
<keyword evidence="14" id="KW-0408">Iron</keyword>
<evidence type="ECO:0000256" key="15">
    <source>
        <dbReference type="ARBA" id="ARBA00023014"/>
    </source>
</evidence>
<keyword evidence="9" id="KW-0001">2Fe-2S</keyword>
<keyword evidence="25" id="KW-1185">Reference proteome</keyword>
<evidence type="ECO:0000256" key="18">
    <source>
        <dbReference type="ARBA" id="ARBA00029586"/>
    </source>
</evidence>
<dbReference type="Gene3D" id="2.102.10.10">
    <property type="entry name" value="Rieske [2Fe-2S] iron-sulphur domain"/>
    <property type="match status" value="1"/>
</dbReference>
<keyword evidence="7" id="KW-0679">Respiratory chain</keyword>
<comment type="caution">
    <text evidence="24">The sequence shown here is derived from an EMBL/GenBank/DDBJ whole genome shotgun (WGS) entry which is preliminary data.</text>
</comment>
<evidence type="ECO:0000256" key="22">
    <source>
        <dbReference type="SAM" id="Phobius"/>
    </source>
</evidence>
<evidence type="ECO:0000313" key="25">
    <source>
        <dbReference type="Proteomes" id="UP000432015"/>
    </source>
</evidence>
<comment type="function">
    <text evidence="1">Iron-sulfur subunit of the cytochrome bc1 complex, an essential component of the respiratory electron transport chain required for ATP synthesis. The bc1 complex catalyzes the oxidation of menaquinol and the reduction of cytochrome c in the respiratory chain. The bc1 complex operates through a Q-cycle mechanism that couples electron transfer to generation of the proton gradient that drives ATP synthesis.</text>
</comment>
<dbReference type="CDD" id="cd03467">
    <property type="entry name" value="Rieske"/>
    <property type="match status" value="1"/>
</dbReference>
<accession>A0A7K1LBS7</accession>
<dbReference type="InterPro" id="IPR017941">
    <property type="entry name" value="Rieske_2Fe-2S"/>
</dbReference>
<dbReference type="GO" id="GO:0016705">
    <property type="term" value="F:oxidoreductase activity, acting on paired donors, with incorporation or reduction of molecular oxygen"/>
    <property type="evidence" value="ECO:0007669"/>
    <property type="project" value="UniProtKB-ARBA"/>
</dbReference>
<evidence type="ECO:0000256" key="12">
    <source>
        <dbReference type="ARBA" id="ARBA00022989"/>
    </source>
</evidence>
<evidence type="ECO:0000256" key="9">
    <source>
        <dbReference type="ARBA" id="ARBA00022714"/>
    </source>
</evidence>
<dbReference type="Pfam" id="PF00355">
    <property type="entry name" value="Rieske"/>
    <property type="match status" value="1"/>
</dbReference>
<evidence type="ECO:0000256" key="10">
    <source>
        <dbReference type="ARBA" id="ARBA00022723"/>
    </source>
</evidence>
<evidence type="ECO:0000256" key="14">
    <source>
        <dbReference type="ARBA" id="ARBA00023004"/>
    </source>
</evidence>
<evidence type="ECO:0000256" key="11">
    <source>
        <dbReference type="ARBA" id="ARBA00022982"/>
    </source>
</evidence>
<evidence type="ECO:0000259" key="23">
    <source>
        <dbReference type="PROSITE" id="PS51296"/>
    </source>
</evidence>
<comment type="cofactor">
    <cofactor evidence="20">
        <name>[2Fe-2S] cluster</name>
        <dbReference type="ChEBI" id="CHEBI:190135"/>
    </cofactor>
</comment>
<dbReference type="AlphaFoldDB" id="A0A7K1LBS7"/>
<name>A0A7K1LBS7_9ACTN</name>
<evidence type="ECO:0000256" key="7">
    <source>
        <dbReference type="ARBA" id="ARBA00022660"/>
    </source>
</evidence>
<keyword evidence="8 22" id="KW-0812">Transmembrane</keyword>
<feature type="domain" description="Rieske" evidence="23">
    <location>
        <begin position="303"/>
        <end position="367"/>
    </location>
</feature>
<dbReference type="Pfam" id="PF19297">
    <property type="entry name" value="QcrA_N"/>
    <property type="match status" value="1"/>
</dbReference>
<gene>
    <name evidence="24" type="ORF">GNZ18_35600</name>
</gene>
<evidence type="ECO:0000256" key="16">
    <source>
        <dbReference type="ARBA" id="ARBA00023136"/>
    </source>
</evidence>
<dbReference type="PANTHER" id="PTHR10134">
    <property type="entry name" value="CYTOCHROME B-C1 COMPLEX SUBUNIT RIESKE, MITOCHONDRIAL"/>
    <property type="match status" value="1"/>
</dbReference>
<keyword evidence="17" id="KW-1015">Disulfide bond</keyword>
<evidence type="ECO:0000256" key="20">
    <source>
        <dbReference type="ARBA" id="ARBA00034078"/>
    </source>
</evidence>
<dbReference type="InterPro" id="IPR036922">
    <property type="entry name" value="Rieske_2Fe-2S_sf"/>
</dbReference>
<keyword evidence="10" id="KW-0479">Metal-binding</keyword>
<dbReference type="PROSITE" id="PS51296">
    <property type="entry name" value="RIESKE"/>
    <property type="match status" value="1"/>
</dbReference>
<keyword evidence="11" id="KW-0249">Electron transport</keyword>
<dbReference type="InterPro" id="IPR045603">
    <property type="entry name" value="QcrA_N"/>
</dbReference>
<dbReference type="GO" id="GO:0004497">
    <property type="term" value="F:monooxygenase activity"/>
    <property type="evidence" value="ECO:0007669"/>
    <property type="project" value="UniProtKB-ARBA"/>
</dbReference>
<reference evidence="24 25" key="1">
    <citation type="submission" date="2019-11" db="EMBL/GenBank/DDBJ databases">
        <authorList>
            <person name="Cao P."/>
        </authorList>
    </citation>
    <scope>NUCLEOTIDE SEQUENCE [LARGE SCALE GENOMIC DNA]</scope>
    <source>
        <strain evidence="24 25">NEAU-AAG5</strain>
    </source>
</reference>
<evidence type="ECO:0000256" key="19">
    <source>
        <dbReference type="ARBA" id="ARBA00032409"/>
    </source>
</evidence>
<dbReference type="Proteomes" id="UP000432015">
    <property type="component" value="Unassembled WGS sequence"/>
</dbReference>
<dbReference type="EMBL" id="WOFH01000016">
    <property type="protein sequence ID" value="MUN41874.1"/>
    <property type="molecule type" value="Genomic_DNA"/>
</dbReference>
<evidence type="ECO:0000256" key="3">
    <source>
        <dbReference type="ARBA" id="ARBA00010651"/>
    </source>
</evidence>
<proteinExistence type="inferred from homology"/>
<dbReference type="InterPro" id="IPR014349">
    <property type="entry name" value="Rieske_Fe-S_prot"/>
</dbReference>
<dbReference type="GO" id="GO:0005886">
    <property type="term" value="C:plasma membrane"/>
    <property type="evidence" value="ECO:0007669"/>
    <property type="project" value="UniProtKB-SubCell"/>
</dbReference>
<keyword evidence="12 22" id="KW-1133">Transmembrane helix</keyword>
<evidence type="ECO:0000256" key="8">
    <source>
        <dbReference type="ARBA" id="ARBA00022692"/>
    </source>
</evidence>
<sequence>MSDDNKDDTGAAGSEEPRRGARGGDGRREEAPRERVIRTPSPARDKELLAEGDISAPAGAGEQLDEASAKRAERVVATFFLLAFAGSVGFIAYYIGWSGRDGGMHGVDRARESNFWLGGMMALSFLALAIGVTIWVRRLMTSKPIIQERHLPAADEETRAGFNEDFMEGAVDSGITKRPLLRRTLLLASAPLGLAPLVLLRDLGPLPEKKLRSTFWAKAVEEAHKQGKKGVRLVVDGTNRPLRVSDFSSPGSMITVLPEGIEEHVPEEQVLTETAKAVTILINVPADEFKPAKGRENWHVNGIVAYSKICTHVGCPAALYEQTTHHILCPCHQSTFDATNAAKVVFGPAARPLPQLPLSVEDGYIVATSDYHEPIGPSFWERG</sequence>
<keyword evidence="16 22" id="KW-0472">Membrane</keyword>
<keyword evidence="5" id="KW-0813">Transport</keyword>
<dbReference type="SUPFAM" id="SSF50022">
    <property type="entry name" value="ISP domain"/>
    <property type="match status" value="1"/>
</dbReference>
<organism evidence="24 25">
    <name type="scientific">Actinomadura litoris</name>
    <dbReference type="NCBI Taxonomy" id="2678616"/>
    <lineage>
        <taxon>Bacteria</taxon>
        <taxon>Bacillati</taxon>
        <taxon>Actinomycetota</taxon>
        <taxon>Actinomycetes</taxon>
        <taxon>Streptosporangiales</taxon>
        <taxon>Thermomonosporaceae</taxon>
        <taxon>Actinomadura</taxon>
    </lineage>
</organism>
<evidence type="ECO:0000256" key="13">
    <source>
        <dbReference type="ARBA" id="ARBA00023002"/>
    </source>
</evidence>
<evidence type="ECO:0000256" key="6">
    <source>
        <dbReference type="ARBA" id="ARBA00022475"/>
    </source>
</evidence>
<feature type="transmembrane region" description="Helical" evidence="22">
    <location>
        <begin position="115"/>
        <end position="136"/>
    </location>
</feature>
<evidence type="ECO:0000256" key="1">
    <source>
        <dbReference type="ARBA" id="ARBA00002494"/>
    </source>
</evidence>
<keyword evidence="15" id="KW-0411">Iron-sulfur</keyword>
<evidence type="ECO:0000256" key="5">
    <source>
        <dbReference type="ARBA" id="ARBA00022448"/>
    </source>
</evidence>
<protein>
    <recommendedName>
        <fullName evidence="4">Cytochrome bc1 complex Rieske iron-sulfur subunit</fullName>
    </recommendedName>
    <alternativeName>
        <fullName evidence="18">Cytochrome bc1 reductase complex subunit QcrA</fullName>
    </alternativeName>
    <alternativeName>
        <fullName evidence="19">Rieske iron-sulfur protein</fullName>
    </alternativeName>
</protein>
<keyword evidence="6" id="KW-1003">Cell membrane</keyword>
<feature type="region of interest" description="Disordered" evidence="21">
    <location>
        <begin position="1"/>
        <end position="62"/>
    </location>
</feature>
<keyword evidence="13" id="KW-0560">Oxidoreductase</keyword>
<evidence type="ECO:0000256" key="21">
    <source>
        <dbReference type="SAM" id="MobiDB-lite"/>
    </source>
</evidence>
<dbReference type="GO" id="GO:0046872">
    <property type="term" value="F:metal ion binding"/>
    <property type="evidence" value="ECO:0007669"/>
    <property type="project" value="UniProtKB-KW"/>
</dbReference>
<dbReference type="InterPro" id="IPR005805">
    <property type="entry name" value="Rieske_Fe-S_prot_C"/>
</dbReference>
<dbReference type="GO" id="GO:0051537">
    <property type="term" value="F:2 iron, 2 sulfur cluster binding"/>
    <property type="evidence" value="ECO:0007669"/>
    <property type="project" value="UniProtKB-KW"/>
</dbReference>
<evidence type="ECO:0000256" key="4">
    <source>
        <dbReference type="ARBA" id="ARBA00015816"/>
    </source>
</evidence>
<feature type="compositionally biased region" description="Basic and acidic residues" evidence="21">
    <location>
        <begin position="15"/>
        <end position="49"/>
    </location>
</feature>
<evidence type="ECO:0000256" key="2">
    <source>
        <dbReference type="ARBA" id="ARBA00004651"/>
    </source>
</evidence>
<evidence type="ECO:0000313" key="24">
    <source>
        <dbReference type="EMBL" id="MUN41874.1"/>
    </source>
</evidence>
<feature type="transmembrane region" description="Helical" evidence="22">
    <location>
        <begin position="75"/>
        <end position="95"/>
    </location>
</feature>
<comment type="subcellular location">
    <subcellularLocation>
        <location evidence="2">Cell membrane</location>
        <topology evidence="2">Multi-pass membrane protein</topology>
    </subcellularLocation>
</comment>
<comment type="similarity">
    <text evidence="3">Belongs to the Rieske iron-sulfur protein family.</text>
</comment>
<dbReference type="PRINTS" id="PR00162">
    <property type="entry name" value="RIESKE"/>
</dbReference>